<proteinExistence type="predicted"/>
<dbReference type="EMBL" id="BGZK01000096">
    <property type="protein sequence ID" value="GBP18385.1"/>
    <property type="molecule type" value="Genomic_DNA"/>
</dbReference>
<reference evidence="2 3" key="1">
    <citation type="journal article" date="2019" name="Commun. Biol.">
        <title>The bagworm genome reveals a unique fibroin gene that provides high tensile strength.</title>
        <authorList>
            <person name="Kono N."/>
            <person name="Nakamura H."/>
            <person name="Ohtoshi R."/>
            <person name="Tomita M."/>
            <person name="Numata K."/>
            <person name="Arakawa K."/>
        </authorList>
    </citation>
    <scope>NUCLEOTIDE SEQUENCE [LARGE SCALE GENOMIC DNA]</scope>
</reference>
<accession>A0A4C1TWF2</accession>
<dbReference type="Proteomes" id="UP000299102">
    <property type="component" value="Unassembled WGS sequence"/>
</dbReference>
<dbReference type="OrthoDB" id="7486187at2759"/>
<organism evidence="2 3">
    <name type="scientific">Eumeta variegata</name>
    <name type="common">Bagworm moth</name>
    <name type="synonym">Eumeta japonica</name>
    <dbReference type="NCBI Taxonomy" id="151549"/>
    <lineage>
        <taxon>Eukaryota</taxon>
        <taxon>Metazoa</taxon>
        <taxon>Ecdysozoa</taxon>
        <taxon>Arthropoda</taxon>
        <taxon>Hexapoda</taxon>
        <taxon>Insecta</taxon>
        <taxon>Pterygota</taxon>
        <taxon>Neoptera</taxon>
        <taxon>Endopterygota</taxon>
        <taxon>Lepidoptera</taxon>
        <taxon>Glossata</taxon>
        <taxon>Ditrysia</taxon>
        <taxon>Tineoidea</taxon>
        <taxon>Psychidae</taxon>
        <taxon>Oiketicinae</taxon>
        <taxon>Eumeta</taxon>
    </lineage>
</organism>
<evidence type="ECO:0000313" key="3">
    <source>
        <dbReference type="Proteomes" id="UP000299102"/>
    </source>
</evidence>
<name>A0A4C1TWF2_EUMVA</name>
<feature type="compositionally biased region" description="Basic residues" evidence="1">
    <location>
        <begin position="14"/>
        <end position="23"/>
    </location>
</feature>
<gene>
    <name evidence="2" type="ORF">EVAR_14778_1</name>
</gene>
<protein>
    <submittedName>
        <fullName evidence="2">Uncharacterized protein</fullName>
    </submittedName>
</protein>
<evidence type="ECO:0000256" key="1">
    <source>
        <dbReference type="SAM" id="MobiDB-lite"/>
    </source>
</evidence>
<dbReference type="PROSITE" id="PS51257">
    <property type="entry name" value="PROKAR_LIPOPROTEIN"/>
    <property type="match status" value="1"/>
</dbReference>
<feature type="region of interest" description="Disordered" evidence="1">
    <location>
        <begin position="1"/>
        <end position="24"/>
    </location>
</feature>
<evidence type="ECO:0000313" key="2">
    <source>
        <dbReference type="EMBL" id="GBP18385.1"/>
    </source>
</evidence>
<keyword evidence="3" id="KW-1185">Reference proteome</keyword>
<dbReference type="AlphaFoldDB" id="A0A4C1TWF2"/>
<sequence>MCRFWSTSRERAARARRPQRPHSTHAIMSISCRQRSSCKTHQDSYHDSLNFVTVRRDSEEACELITEYLTRTDRLMHHQFFFSRLSQKPLPITTRKADYRLAYESPQNLALELSKSILYGTADSIDVSNLNLKSLNSHDDSKHYSEDSLWNGKPQQYFESMNFAERHDDTQKVYEDSLAT</sequence>
<comment type="caution">
    <text evidence="2">The sequence shown here is derived from an EMBL/GenBank/DDBJ whole genome shotgun (WGS) entry which is preliminary data.</text>
</comment>